<evidence type="ECO:0000313" key="2">
    <source>
        <dbReference type="EMBL" id="PZQ85672.1"/>
    </source>
</evidence>
<evidence type="ECO:0000313" key="3">
    <source>
        <dbReference type="Proteomes" id="UP000248887"/>
    </source>
</evidence>
<proteinExistence type="predicted"/>
<gene>
    <name evidence="2" type="ORF">DI549_00945</name>
</gene>
<dbReference type="Pfam" id="PF08816">
    <property type="entry name" value="Ivy"/>
    <property type="match status" value="1"/>
</dbReference>
<reference evidence="2 3" key="1">
    <citation type="submission" date="2017-08" db="EMBL/GenBank/DDBJ databases">
        <title>Infants hospitalized years apart are colonized by the same room-sourced microbial strains.</title>
        <authorList>
            <person name="Brooks B."/>
            <person name="Olm M.R."/>
            <person name="Firek B.A."/>
            <person name="Baker R."/>
            <person name="Thomas B.C."/>
            <person name="Morowitz M.J."/>
            <person name="Banfield J.F."/>
        </authorList>
    </citation>
    <scope>NUCLEOTIDE SEQUENCE [LARGE SCALE GENOMIC DNA]</scope>
    <source>
        <strain evidence="2">S2_005_001_R2_27</strain>
    </source>
</reference>
<evidence type="ECO:0000256" key="1">
    <source>
        <dbReference type="SAM" id="SignalP"/>
    </source>
</evidence>
<keyword evidence="1" id="KW-0732">Signal</keyword>
<dbReference type="InterPro" id="IPR036501">
    <property type="entry name" value="Inhibitor_vert_lysozyme_sf"/>
</dbReference>
<feature type="signal peptide" evidence="1">
    <location>
        <begin position="1"/>
        <end position="22"/>
    </location>
</feature>
<organism evidence="2 3">
    <name type="scientific">Ancylobacter novellus</name>
    <name type="common">Thiobacillus novellus</name>
    <dbReference type="NCBI Taxonomy" id="921"/>
    <lineage>
        <taxon>Bacteria</taxon>
        <taxon>Pseudomonadati</taxon>
        <taxon>Pseudomonadota</taxon>
        <taxon>Alphaproteobacteria</taxon>
        <taxon>Hyphomicrobiales</taxon>
        <taxon>Xanthobacteraceae</taxon>
        <taxon>Ancylobacter</taxon>
    </lineage>
</organism>
<dbReference type="SUPFAM" id="SSF89872">
    <property type="entry name" value="Inhibitor of vertebrate lysozyme, Ivy"/>
    <property type="match status" value="1"/>
</dbReference>
<sequence>MRAARVGLLALALIGFAAPALANTDGKSALYEVIFREPYRGAWKRLTAPVVSSNRWLKGARGIWHPARVVMVDAERFKVFFLCKVNECAANRISVIFTPDGHRAFGAFRTPAGTQILGGPNDDTRRALLRVLNEEKPHD</sequence>
<protein>
    <recommendedName>
        <fullName evidence="4">Inhibitor of vertebrate lysozyme</fullName>
    </recommendedName>
</protein>
<dbReference type="Gene3D" id="3.40.1420.10">
    <property type="entry name" value="Inhibitor of vertebrate lysozyme"/>
    <property type="match status" value="1"/>
</dbReference>
<dbReference type="Proteomes" id="UP000248887">
    <property type="component" value="Unassembled WGS sequence"/>
</dbReference>
<dbReference type="EMBL" id="QFQD01000002">
    <property type="protein sequence ID" value="PZQ85672.1"/>
    <property type="molecule type" value="Genomic_DNA"/>
</dbReference>
<dbReference type="AlphaFoldDB" id="A0A2W5R9I4"/>
<comment type="caution">
    <text evidence="2">The sequence shown here is derived from an EMBL/GenBank/DDBJ whole genome shotgun (WGS) entry which is preliminary data.</text>
</comment>
<evidence type="ECO:0008006" key="4">
    <source>
        <dbReference type="Google" id="ProtNLM"/>
    </source>
</evidence>
<name>A0A2W5R9I4_ANCNO</name>
<accession>A0A2W5R9I4</accession>
<feature type="chain" id="PRO_5015994812" description="Inhibitor of vertebrate lysozyme" evidence="1">
    <location>
        <begin position="23"/>
        <end position="139"/>
    </location>
</feature>